<evidence type="ECO:0000313" key="2">
    <source>
        <dbReference type="Proteomes" id="UP000223906"/>
    </source>
</evidence>
<dbReference type="EMBL" id="KY629563">
    <property type="protein sequence ID" value="ARK07528.1"/>
    <property type="molecule type" value="Genomic_DNA"/>
</dbReference>
<evidence type="ECO:0000313" key="1">
    <source>
        <dbReference type="EMBL" id="ARK07528.1"/>
    </source>
</evidence>
<proteinExistence type="predicted"/>
<organism evidence="1 2">
    <name type="scientific">Sphingobium phage Lacusarx</name>
    <dbReference type="NCBI Taxonomy" id="1980139"/>
    <lineage>
        <taxon>Viruses</taxon>
        <taxon>Duplodnaviria</taxon>
        <taxon>Heunggongvirae</taxon>
        <taxon>Uroviricota</taxon>
        <taxon>Caudoviricetes</taxon>
        <taxon>Lacusarxvirus</taxon>
        <taxon>Lacusarxvirus lacusarx</taxon>
    </lineage>
</organism>
<dbReference type="Proteomes" id="UP000223906">
    <property type="component" value="Segment"/>
</dbReference>
<sequence>MITMEDALWVRDNITIQWVHDTPSFAYTIGLWHHGLPELIIVGMNMEQSGQCLNLCSAFMHSRGAFKPGDIDVDMFTMPTKFGRVSTSYIASMMQQAIHNGPPGLGDVVQVIYPDTRGIFPDEKGYSLGGADQELLD</sequence>
<gene>
    <name evidence="1" type="ORF">LAV_00153</name>
</gene>
<accession>A0A1W6DX85</accession>
<dbReference type="Pfam" id="PF14081">
    <property type="entry name" value="DUF4262"/>
    <property type="match status" value="1"/>
</dbReference>
<dbReference type="InterPro" id="IPR025358">
    <property type="entry name" value="DUF4262"/>
</dbReference>
<name>A0A1W6DX85_9CAUD</name>
<keyword evidence="2" id="KW-1185">Reference proteome</keyword>
<reference evidence="1 2" key="1">
    <citation type="submission" date="2017-02" db="EMBL/GenBank/DDBJ databases">
        <title>The first characterized phage against a member of the ecologically important #sphingomonads reveals high dissimilarity against all other known phages.</title>
        <authorList>
            <person name="Nielsen T.K."/>
            <person name="Carstens A.B."/>
            <person name="Kot W."/>
            <person name="Lametsch R."/>
            <person name="Neve H."/>
            <person name="Hansen L.H."/>
        </authorList>
    </citation>
    <scope>NUCLEOTIDE SEQUENCE [LARGE SCALE GENOMIC DNA]</scope>
</reference>
<protein>
    <submittedName>
        <fullName evidence="1">Uncharacterized protein</fullName>
    </submittedName>
</protein>